<gene>
    <name evidence="12" type="ORF">HU200_059495</name>
</gene>
<dbReference type="Proteomes" id="UP000636709">
    <property type="component" value="Unassembled WGS sequence"/>
</dbReference>
<dbReference type="PANTHER" id="PTHR31832:SF63">
    <property type="entry name" value="B-BOX ZINC FINGER PROTEIN 23"/>
    <property type="match status" value="1"/>
</dbReference>
<dbReference type="InterPro" id="IPR049808">
    <property type="entry name" value="CONSTANS-like_Bbox1"/>
</dbReference>
<evidence type="ECO:0000256" key="3">
    <source>
        <dbReference type="ARBA" id="ARBA00022737"/>
    </source>
</evidence>
<evidence type="ECO:0000256" key="5">
    <source>
        <dbReference type="ARBA" id="ARBA00022833"/>
    </source>
</evidence>
<dbReference type="PANTHER" id="PTHR31832">
    <property type="entry name" value="B-BOX ZINC FINGER PROTEIN 22"/>
    <property type="match status" value="1"/>
</dbReference>
<keyword evidence="7" id="KW-0804">Transcription</keyword>
<feature type="domain" description="B box-type" evidence="11">
    <location>
        <begin position="53"/>
        <end position="95"/>
    </location>
</feature>
<comment type="subcellular location">
    <subcellularLocation>
        <location evidence="1">Nucleus</location>
    </subcellularLocation>
</comment>
<evidence type="ECO:0000256" key="7">
    <source>
        <dbReference type="ARBA" id="ARBA00023163"/>
    </source>
</evidence>
<dbReference type="Pfam" id="PF00643">
    <property type="entry name" value="zf-B_box"/>
    <property type="match status" value="1"/>
</dbReference>
<keyword evidence="8" id="KW-0539">Nucleus</keyword>
<keyword evidence="13" id="KW-1185">Reference proteome</keyword>
<feature type="region of interest" description="Disordered" evidence="10">
    <location>
        <begin position="176"/>
        <end position="212"/>
    </location>
</feature>
<keyword evidence="5" id="KW-0862">Zinc</keyword>
<dbReference type="GO" id="GO:0005634">
    <property type="term" value="C:nucleus"/>
    <property type="evidence" value="ECO:0007669"/>
    <property type="project" value="UniProtKB-SubCell"/>
</dbReference>
<dbReference type="GO" id="GO:0008270">
    <property type="term" value="F:zinc ion binding"/>
    <property type="evidence" value="ECO:0007669"/>
    <property type="project" value="UniProtKB-KW"/>
</dbReference>
<dbReference type="PROSITE" id="PS50119">
    <property type="entry name" value="ZF_BBOX"/>
    <property type="match status" value="2"/>
</dbReference>
<comment type="caution">
    <text evidence="12">The sequence shown here is derived from an EMBL/GenBank/DDBJ whole genome shotgun (WGS) entry which is preliminary data.</text>
</comment>
<dbReference type="Gene3D" id="3.30.160.60">
    <property type="entry name" value="Classic Zinc Finger"/>
    <property type="match status" value="1"/>
</dbReference>
<evidence type="ECO:0000313" key="12">
    <source>
        <dbReference type="EMBL" id="KAF8658033.1"/>
    </source>
</evidence>
<dbReference type="GO" id="GO:0009640">
    <property type="term" value="P:photomorphogenesis"/>
    <property type="evidence" value="ECO:0007669"/>
    <property type="project" value="TreeGrafter"/>
</dbReference>
<dbReference type="OrthoDB" id="153872at2759"/>
<evidence type="ECO:0000256" key="8">
    <source>
        <dbReference type="ARBA" id="ARBA00023242"/>
    </source>
</evidence>
<feature type="domain" description="B box-type" evidence="11">
    <location>
        <begin position="114"/>
        <end position="162"/>
    </location>
</feature>
<dbReference type="CDD" id="cd19821">
    <property type="entry name" value="Bbox1_BBX-like"/>
    <property type="match status" value="2"/>
</dbReference>
<feature type="compositionally biased region" description="Low complexity" evidence="10">
    <location>
        <begin position="176"/>
        <end position="199"/>
    </location>
</feature>
<sequence length="252" mass="25994">MLSCPHHTGAAASQQERIFLQDTADIPVYLHHLPKRSRAEQSTFSGTGMKIGCDACGRAEAAVLCCADEAALCRRCDAAVHSANRLAGRHSRVELLPSSTTGAPSHSNILVGDGSHPACDICQEKTGYFFCLEDRALLCRPCDVAVHNAGGAHVASHRRFLITGVRVGMDAAAAGGVVSPSTSSGNGSSSVPCSSGGNPMTMPDKVRPSSSACADQQWPWSELLADDDVATAGVELCCAAGLSEPGSSSLTG</sequence>
<dbReference type="AlphaFoldDB" id="A0A835ABG0"/>
<dbReference type="GO" id="GO:0006355">
    <property type="term" value="P:regulation of DNA-templated transcription"/>
    <property type="evidence" value="ECO:0007669"/>
    <property type="project" value="TreeGrafter"/>
</dbReference>
<dbReference type="InterPro" id="IPR000315">
    <property type="entry name" value="Znf_B-box"/>
</dbReference>
<dbReference type="EMBL" id="JACEFO010002484">
    <property type="protein sequence ID" value="KAF8658033.1"/>
    <property type="molecule type" value="Genomic_DNA"/>
</dbReference>
<organism evidence="12 13">
    <name type="scientific">Digitaria exilis</name>
    <dbReference type="NCBI Taxonomy" id="1010633"/>
    <lineage>
        <taxon>Eukaryota</taxon>
        <taxon>Viridiplantae</taxon>
        <taxon>Streptophyta</taxon>
        <taxon>Embryophyta</taxon>
        <taxon>Tracheophyta</taxon>
        <taxon>Spermatophyta</taxon>
        <taxon>Magnoliopsida</taxon>
        <taxon>Liliopsida</taxon>
        <taxon>Poales</taxon>
        <taxon>Poaceae</taxon>
        <taxon>PACMAD clade</taxon>
        <taxon>Panicoideae</taxon>
        <taxon>Panicodae</taxon>
        <taxon>Paniceae</taxon>
        <taxon>Anthephorinae</taxon>
        <taxon>Digitaria</taxon>
    </lineage>
</organism>
<dbReference type="InterPro" id="IPR051979">
    <property type="entry name" value="B-box_zinc_finger"/>
</dbReference>
<keyword evidence="6" id="KW-0805">Transcription regulation</keyword>
<evidence type="ECO:0000313" key="13">
    <source>
        <dbReference type="Proteomes" id="UP000636709"/>
    </source>
</evidence>
<evidence type="ECO:0000256" key="2">
    <source>
        <dbReference type="ARBA" id="ARBA00022723"/>
    </source>
</evidence>
<evidence type="ECO:0000256" key="10">
    <source>
        <dbReference type="SAM" id="MobiDB-lite"/>
    </source>
</evidence>
<reference evidence="12" key="1">
    <citation type="submission" date="2020-07" db="EMBL/GenBank/DDBJ databases">
        <title>Genome sequence and genetic diversity analysis of an under-domesticated orphan crop, white fonio (Digitaria exilis).</title>
        <authorList>
            <person name="Bennetzen J.L."/>
            <person name="Chen S."/>
            <person name="Ma X."/>
            <person name="Wang X."/>
            <person name="Yssel A.E.J."/>
            <person name="Chaluvadi S.R."/>
            <person name="Johnson M."/>
            <person name="Gangashetty P."/>
            <person name="Hamidou F."/>
            <person name="Sanogo M.D."/>
            <person name="Zwaenepoel A."/>
            <person name="Wallace J."/>
            <person name="Van De Peer Y."/>
            <person name="Van Deynze A."/>
        </authorList>
    </citation>
    <scope>NUCLEOTIDE SEQUENCE</scope>
    <source>
        <tissue evidence="12">Leaves</tissue>
    </source>
</reference>
<evidence type="ECO:0000256" key="4">
    <source>
        <dbReference type="ARBA" id="ARBA00022771"/>
    </source>
</evidence>
<keyword evidence="3" id="KW-0677">Repeat</keyword>
<keyword evidence="2" id="KW-0479">Metal-binding</keyword>
<evidence type="ECO:0000259" key="11">
    <source>
        <dbReference type="PROSITE" id="PS50119"/>
    </source>
</evidence>
<name>A0A835ABG0_9POAL</name>
<dbReference type="SMART" id="SM00336">
    <property type="entry name" value="BBOX"/>
    <property type="match status" value="2"/>
</dbReference>
<evidence type="ECO:0000256" key="6">
    <source>
        <dbReference type="ARBA" id="ARBA00023015"/>
    </source>
</evidence>
<protein>
    <recommendedName>
        <fullName evidence="11">B box-type domain-containing protein</fullName>
    </recommendedName>
</protein>
<accession>A0A835ABG0</accession>
<evidence type="ECO:0000256" key="9">
    <source>
        <dbReference type="PROSITE-ProRule" id="PRU00024"/>
    </source>
</evidence>
<evidence type="ECO:0000256" key="1">
    <source>
        <dbReference type="ARBA" id="ARBA00004123"/>
    </source>
</evidence>
<keyword evidence="4 9" id="KW-0863">Zinc-finger</keyword>
<proteinExistence type="predicted"/>